<evidence type="ECO:0000256" key="4">
    <source>
        <dbReference type="PROSITE-ProRule" id="PRU00236"/>
    </source>
</evidence>
<feature type="active site" description="Proton acceptor" evidence="4">
    <location>
        <position position="150"/>
    </location>
</feature>
<dbReference type="AlphaFoldDB" id="A0A2T0FP39"/>
<keyword evidence="7" id="KW-1185">Reference proteome</keyword>
<evidence type="ECO:0000313" key="7">
    <source>
        <dbReference type="Proteomes" id="UP000238350"/>
    </source>
</evidence>
<dbReference type="RefSeq" id="XP_024666692.1">
    <property type="nucleotide sequence ID" value="XM_024810924.1"/>
</dbReference>
<dbReference type="GO" id="GO:0046872">
    <property type="term" value="F:metal ion binding"/>
    <property type="evidence" value="ECO:0007669"/>
    <property type="project" value="UniProtKB-KW"/>
</dbReference>
<sequence>MIPQLRLDDPESARGLEDVAQYLKKARRVVFITGAGVSCNAGIPDFRSEDGLYNIVKRQYPEAVVKGKDLFDSILFRDPLTVQIFHTFMAGLRKSILDAHPTPTHHLIKRLREKKKLLRCYTQNIDGLEKQVGLSLGYTEPQSLEVVQLHGDIHLLKCPNCMIERDWTKEDEELLASGKAPICSECLHAENARAACGKRSRPVGLLRPNIVLYGEEHPYGDIIGKCLARDIKSAPDLLIVAGTSLKVVGIRHLVKDLAKAVRNKGGKVLFVNRTPVSGSMWKGTIDYHLECDTDAWVSDLKERIPLFFMNQSKIKVKQEKRLLDPQTPEKPPKKQTLANYYPVSPKIEPDLLDSSPQGFKVFQVNPQRAAPIDYDLMAKEILLSPSPTFSLDIK</sequence>
<feature type="domain" description="Deacetylase sirtuin-type" evidence="5">
    <location>
        <begin position="9"/>
        <end position="315"/>
    </location>
</feature>
<dbReference type="Gene3D" id="3.40.50.1220">
    <property type="entry name" value="TPP-binding domain"/>
    <property type="match status" value="1"/>
</dbReference>
<name>A0A2T0FP39_9ASCO</name>
<dbReference type="Proteomes" id="UP000238350">
    <property type="component" value="Unassembled WGS sequence"/>
</dbReference>
<comment type="caution">
    <text evidence="6">The sequence shown here is derived from an EMBL/GenBank/DDBJ whole genome shotgun (WGS) entry which is preliminary data.</text>
</comment>
<dbReference type="PROSITE" id="PS50305">
    <property type="entry name" value="SIRTUIN"/>
    <property type="match status" value="1"/>
</dbReference>
<dbReference type="EMBL" id="NDIQ01000022">
    <property type="protein sequence ID" value="PRT56747.1"/>
    <property type="molecule type" value="Genomic_DNA"/>
</dbReference>
<feature type="binding site" evidence="4">
    <location>
        <position position="161"/>
    </location>
    <ligand>
        <name>Zn(2+)</name>
        <dbReference type="ChEBI" id="CHEBI:29105"/>
    </ligand>
</feature>
<dbReference type="PANTHER" id="PTHR11085">
    <property type="entry name" value="NAD-DEPENDENT PROTEIN DEACYLASE SIRTUIN-5, MITOCHONDRIAL-RELATED"/>
    <property type="match status" value="1"/>
</dbReference>
<proteinExistence type="inferred from homology"/>
<dbReference type="InterPro" id="IPR026591">
    <property type="entry name" value="Sirtuin_cat_small_dom_sf"/>
</dbReference>
<organism evidence="6 7">
    <name type="scientific">Wickerhamiella sorbophila</name>
    <dbReference type="NCBI Taxonomy" id="45607"/>
    <lineage>
        <taxon>Eukaryota</taxon>
        <taxon>Fungi</taxon>
        <taxon>Dikarya</taxon>
        <taxon>Ascomycota</taxon>
        <taxon>Saccharomycotina</taxon>
        <taxon>Dipodascomycetes</taxon>
        <taxon>Dipodascales</taxon>
        <taxon>Trichomonascaceae</taxon>
        <taxon>Wickerhamiella</taxon>
    </lineage>
</organism>
<dbReference type="PANTHER" id="PTHR11085:SF8">
    <property type="entry name" value="NAD-DEPENDENT HISTONE DEACETYLASE HST3"/>
    <property type="match status" value="1"/>
</dbReference>
<feature type="binding site" evidence="4">
    <location>
        <position position="158"/>
    </location>
    <ligand>
        <name>Zn(2+)</name>
        <dbReference type="ChEBI" id="CHEBI:29105"/>
    </ligand>
</feature>
<dbReference type="Gene3D" id="3.30.1600.10">
    <property type="entry name" value="SIR2/SIRT2 'Small Domain"/>
    <property type="match status" value="1"/>
</dbReference>
<dbReference type="GO" id="GO:0070403">
    <property type="term" value="F:NAD+ binding"/>
    <property type="evidence" value="ECO:0007669"/>
    <property type="project" value="InterPro"/>
</dbReference>
<evidence type="ECO:0000256" key="2">
    <source>
        <dbReference type="ARBA" id="ARBA00022679"/>
    </source>
</evidence>
<evidence type="ECO:0000259" key="5">
    <source>
        <dbReference type="PROSITE" id="PS50305"/>
    </source>
</evidence>
<reference evidence="6 7" key="1">
    <citation type="submission" date="2017-04" db="EMBL/GenBank/DDBJ databases">
        <title>Genome sequencing of [Candida] sorbophila.</title>
        <authorList>
            <person name="Ahn J.O."/>
        </authorList>
    </citation>
    <scope>NUCLEOTIDE SEQUENCE [LARGE SCALE GENOMIC DNA]</scope>
    <source>
        <strain evidence="6 7">DS02</strain>
    </source>
</reference>
<dbReference type="GO" id="GO:0017136">
    <property type="term" value="F:histone deacetylase activity, NAD-dependent"/>
    <property type="evidence" value="ECO:0007669"/>
    <property type="project" value="TreeGrafter"/>
</dbReference>
<dbReference type="SUPFAM" id="SSF52467">
    <property type="entry name" value="DHS-like NAD/FAD-binding domain"/>
    <property type="match status" value="1"/>
</dbReference>
<dbReference type="InterPro" id="IPR029035">
    <property type="entry name" value="DHS-like_NAD/FAD-binding_dom"/>
</dbReference>
<dbReference type="InterPro" id="IPR003000">
    <property type="entry name" value="Sirtuin"/>
</dbReference>
<dbReference type="InterPro" id="IPR050134">
    <property type="entry name" value="NAD-dep_sirtuin_deacylases"/>
</dbReference>
<gene>
    <name evidence="6" type="ORF">B9G98_04367</name>
</gene>
<keyword evidence="3" id="KW-0520">NAD</keyword>
<keyword evidence="4" id="KW-0479">Metal-binding</keyword>
<evidence type="ECO:0000256" key="3">
    <source>
        <dbReference type="ARBA" id="ARBA00023027"/>
    </source>
</evidence>
<feature type="binding site" evidence="4">
    <location>
        <position position="186"/>
    </location>
    <ligand>
        <name>Zn(2+)</name>
        <dbReference type="ChEBI" id="CHEBI:29105"/>
    </ligand>
</feature>
<dbReference type="Pfam" id="PF02146">
    <property type="entry name" value="SIR2"/>
    <property type="match status" value="1"/>
</dbReference>
<evidence type="ECO:0000313" key="6">
    <source>
        <dbReference type="EMBL" id="PRT56747.1"/>
    </source>
</evidence>
<evidence type="ECO:0000256" key="1">
    <source>
        <dbReference type="ARBA" id="ARBA00006924"/>
    </source>
</evidence>
<keyword evidence="4" id="KW-0862">Zinc</keyword>
<dbReference type="GO" id="GO:0005634">
    <property type="term" value="C:nucleus"/>
    <property type="evidence" value="ECO:0007669"/>
    <property type="project" value="TreeGrafter"/>
</dbReference>
<dbReference type="OrthoDB" id="2919105at2759"/>
<accession>A0A2T0FP39</accession>
<dbReference type="InterPro" id="IPR026590">
    <property type="entry name" value="Ssirtuin_cat_dom"/>
</dbReference>
<comment type="similarity">
    <text evidence="1">Belongs to the sirtuin family. Class I subfamily.</text>
</comment>
<feature type="binding site" evidence="4">
    <location>
        <position position="196"/>
    </location>
    <ligand>
        <name>Zn(2+)</name>
        <dbReference type="ChEBI" id="CHEBI:29105"/>
    </ligand>
</feature>
<keyword evidence="2" id="KW-0808">Transferase</keyword>
<dbReference type="STRING" id="45607.A0A2T0FP39"/>
<dbReference type="GeneID" id="36518115"/>
<protein>
    <submittedName>
        <fullName evidence="6">NAD-dependent histone deacetylase HST3</fullName>
    </submittedName>
</protein>